<gene>
    <name evidence="6" type="ordered locus">Caci_6637</name>
</gene>
<dbReference type="HOGENOM" id="CLU_018398_6_2_11"/>
<dbReference type="SUPFAM" id="SSF53335">
    <property type="entry name" value="S-adenosyl-L-methionine-dependent methyltransferases"/>
    <property type="match status" value="1"/>
</dbReference>
<keyword evidence="7" id="KW-1185">Reference proteome</keyword>
<keyword evidence="4" id="KW-0949">S-adenosyl-L-methionine</keyword>
<dbReference type="PROSITE" id="PS00092">
    <property type="entry name" value="N6_MTASE"/>
    <property type="match status" value="1"/>
</dbReference>
<dbReference type="Gene3D" id="3.40.50.150">
    <property type="entry name" value="Vaccinia Virus protein VP39"/>
    <property type="match status" value="1"/>
</dbReference>
<dbReference type="GO" id="GO:0008276">
    <property type="term" value="F:protein methyltransferase activity"/>
    <property type="evidence" value="ECO:0007669"/>
    <property type="project" value="TreeGrafter"/>
</dbReference>
<dbReference type="GO" id="GO:0008757">
    <property type="term" value="F:S-adenosylmethionine-dependent methyltransferase activity"/>
    <property type="evidence" value="ECO:0007669"/>
    <property type="project" value="TreeGrafter"/>
</dbReference>
<dbReference type="GO" id="GO:0032259">
    <property type="term" value="P:methylation"/>
    <property type="evidence" value="ECO:0007669"/>
    <property type="project" value="UniProtKB-KW"/>
</dbReference>
<dbReference type="RefSeq" id="WP_015795212.1">
    <property type="nucleotide sequence ID" value="NC_013131.1"/>
</dbReference>
<dbReference type="PANTHER" id="PTHR45875:SF1">
    <property type="entry name" value="METHYLTRANSFERASE N6AMT1"/>
    <property type="match status" value="1"/>
</dbReference>
<dbReference type="Pfam" id="PF05175">
    <property type="entry name" value="MTS"/>
    <property type="match status" value="1"/>
</dbReference>
<dbReference type="InterPro" id="IPR002052">
    <property type="entry name" value="DNA_methylase_N6_adenine_CS"/>
</dbReference>
<organism evidence="6 7">
    <name type="scientific">Catenulispora acidiphila (strain DSM 44928 / JCM 14897 / NBRC 102108 / NRRL B-24433 / ID139908)</name>
    <dbReference type="NCBI Taxonomy" id="479433"/>
    <lineage>
        <taxon>Bacteria</taxon>
        <taxon>Bacillati</taxon>
        <taxon>Actinomycetota</taxon>
        <taxon>Actinomycetes</taxon>
        <taxon>Catenulisporales</taxon>
        <taxon>Catenulisporaceae</taxon>
        <taxon>Catenulispora</taxon>
    </lineage>
</organism>
<dbReference type="AlphaFoldDB" id="C7PZZ0"/>
<evidence type="ECO:0000256" key="1">
    <source>
        <dbReference type="ARBA" id="ARBA00006149"/>
    </source>
</evidence>
<accession>C7PZZ0</accession>
<proteinExistence type="inferred from homology"/>
<keyword evidence="2 6" id="KW-0489">Methyltransferase</keyword>
<sequence>MTFLFVPPGVYQPRSDTDLLIDALRNERLGRNCRVLDLGTGSGAVAVAAARRGARVTAVDISRRAVATTWVNGVLHRRFIRVRRGDFLEALGPGRFDVVVSNPPYVPSQDLPVKGSARAWDAGPTGRYWLDRICAEAPKVLKRGGVLLLVHSSLADVQGTVQTMSQAGLTVQTVTRVAGGLGPITNSRAGWLEREGLLAVGERMEEMVVIRGVRT</sequence>
<dbReference type="InterPro" id="IPR029063">
    <property type="entry name" value="SAM-dependent_MTases_sf"/>
</dbReference>
<name>C7PZZ0_CATAD</name>
<dbReference type="KEGG" id="cai:Caci_6637"/>
<feature type="domain" description="Methyltransferase small" evidence="5">
    <location>
        <begin position="17"/>
        <end position="160"/>
    </location>
</feature>
<keyword evidence="3" id="KW-0808">Transferase</keyword>
<dbReference type="OrthoDB" id="8746524at2"/>
<dbReference type="eggNOG" id="COG2890">
    <property type="taxonomic scope" value="Bacteria"/>
</dbReference>
<dbReference type="EMBL" id="CP001700">
    <property type="protein sequence ID" value="ACU75483.1"/>
    <property type="molecule type" value="Genomic_DNA"/>
</dbReference>
<evidence type="ECO:0000256" key="2">
    <source>
        <dbReference type="ARBA" id="ARBA00022603"/>
    </source>
</evidence>
<evidence type="ECO:0000313" key="6">
    <source>
        <dbReference type="EMBL" id="ACU75483.1"/>
    </source>
</evidence>
<dbReference type="GO" id="GO:0035657">
    <property type="term" value="C:eRF1 methyltransferase complex"/>
    <property type="evidence" value="ECO:0007669"/>
    <property type="project" value="TreeGrafter"/>
</dbReference>
<evidence type="ECO:0000256" key="3">
    <source>
        <dbReference type="ARBA" id="ARBA00022679"/>
    </source>
</evidence>
<dbReference type="InterPro" id="IPR004557">
    <property type="entry name" value="PrmC-related"/>
</dbReference>
<dbReference type="STRING" id="479433.Caci_6637"/>
<dbReference type="InterPro" id="IPR007848">
    <property type="entry name" value="Small_mtfrase_dom"/>
</dbReference>
<dbReference type="InterPro" id="IPR052190">
    <property type="entry name" value="Euk-Arch_PrmC-MTase"/>
</dbReference>
<dbReference type="Proteomes" id="UP000000851">
    <property type="component" value="Chromosome"/>
</dbReference>
<dbReference type="InParanoid" id="C7PZZ0"/>
<evidence type="ECO:0000259" key="5">
    <source>
        <dbReference type="Pfam" id="PF05175"/>
    </source>
</evidence>
<dbReference type="GO" id="GO:0008170">
    <property type="term" value="F:N-methyltransferase activity"/>
    <property type="evidence" value="ECO:0007669"/>
    <property type="project" value="UniProtKB-ARBA"/>
</dbReference>
<evidence type="ECO:0000256" key="4">
    <source>
        <dbReference type="ARBA" id="ARBA00022691"/>
    </source>
</evidence>
<dbReference type="NCBIfam" id="TIGR00537">
    <property type="entry name" value="hemK_rel_arch"/>
    <property type="match status" value="1"/>
</dbReference>
<evidence type="ECO:0000313" key="7">
    <source>
        <dbReference type="Proteomes" id="UP000000851"/>
    </source>
</evidence>
<dbReference type="PANTHER" id="PTHR45875">
    <property type="entry name" value="METHYLTRANSFERASE N6AMT1"/>
    <property type="match status" value="1"/>
</dbReference>
<protein>
    <submittedName>
        <fullName evidence="6">Methylase</fullName>
    </submittedName>
</protein>
<dbReference type="CDD" id="cd02440">
    <property type="entry name" value="AdoMet_MTases"/>
    <property type="match status" value="1"/>
</dbReference>
<reference evidence="6 7" key="1">
    <citation type="journal article" date="2009" name="Stand. Genomic Sci.">
        <title>Complete genome sequence of Catenulispora acidiphila type strain (ID 139908).</title>
        <authorList>
            <person name="Copeland A."/>
            <person name="Lapidus A."/>
            <person name="Glavina Del Rio T."/>
            <person name="Nolan M."/>
            <person name="Lucas S."/>
            <person name="Chen F."/>
            <person name="Tice H."/>
            <person name="Cheng J.F."/>
            <person name="Bruce D."/>
            <person name="Goodwin L."/>
            <person name="Pitluck S."/>
            <person name="Mikhailova N."/>
            <person name="Pati A."/>
            <person name="Ivanova N."/>
            <person name="Mavromatis K."/>
            <person name="Chen A."/>
            <person name="Palaniappan K."/>
            <person name="Chain P."/>
            <person name="Land M."/>
            <person name="Hauser L."/>
            <person name="Chang Y.J."/>
            <person name="Jeffries C.D."/>
            <person name="Chertkov O."/>
            <person name="Brettin T."/>
            <person name="Detter J.C."/>
            <person name="Han C."/>
            <person name="Ali Z."/>
            <person name="Tindall B.J."/>
            <person name="Goker M."/>
            <person name="Bristow J."/>
            <person name="Eisen J.A."/>
            <person name="Markowitz V."/>
            <person name="Hugenholtz P."/>
            <person name="Kyrpides N.C."/>
            <person name="Klenk H.P."/>
        </authorList>
    </citation>
    <scope>NUCLEOTIDE SEQUENCE [LARGE SCALE GENOMIC DNA]</scope>
    <source>
        <strain evidence="7">DSM 44928 / JCM 14897 / NBRC 102108 / NRRL B-24433 / ID139908</strain>
    </source>
</reference>
<comment type="similarity">
    <text evidence="1">Belongs to the eukaryotic/archaeal PrmC-related family.</text>
</comment>
<dbReference type="GO" id="GO:0003676">
    <property type="term" value="F:nucleic acid binding"/>
    <property type="evidence" value="ECO:0007669"/>
    <property type="project" value="InterPro"/>
</dbReference>